<organism evidence="1 2">
    <name type="scientific">Lacrimispora xylanisolvens</name>
    <dbReference type="NCBI Taxonomy" id="384636"/>
    <lineage>
        <taxon>Bacteria</taxon>
        <taxon>Bacillati</taxon>
        <taxon>Bacillota</taxon>
        <taxon>Clostridia</taxon>
        <taxon>Lachnospirales</taxon>
        <taxon>Lachnospiraceae</taxon>
        <taxon>Lacrimispora</taxon>
    </lineage>
</organism>
<name>A0A2S6HU55_9FIRM</name>
<dbReference type="Pfam" id="PF04964">
    <property type="entry name" value="Flp_Fap"/>
    <property type="match status" value="1"/>
</dbReference>
<sequence>MKKLWDKFVSEESGQGMVEYGLILALIAVAVIVGLQALGGKVQGTFDKINTSMP</sequence>
<dbReference type="RefSeq" id="WP_104436451.1">
    <property type="nucleotide sequence ID" value="NZ_CP070896.1"/>
</dbReference>
<dbReference type="EMBL" id="PTJA01000004">
    <property type="protein sequence ID" value="PPK81358.1"/>
    <property type="molecule type" value="Genomic_DNA"/>
</dbReference>
<evidence type="ECO:0000313" key="2">
    <source>
        <dbReference type="Proteomes" id="UP000237749"/>
    </source>
</evidence>
<accession>A0A2S6HU55</accession>
<dbReference type="Proteomes" id="UP000237749">
    <property type="component" value="Unassembled WGS sequence"/>
</dbReference>
<comment type="caution">
    <text evidence="1">The sequence shown here is derived from an EMBL/GenBank/DDBJ whole genome shotgun (WGS) entry which is preliminary data.</text>
</comment>
<dbReference type="AlphaFoldDB" id="A0A2S6HU55"/>
<protein>
    <submittedName>
        <fullName evidence="1">Pilus assembly protein Flp/PilA</fullName>
    </submittedName>
</protein>
<dbReference type="InterPro" id="IPR007047">
    <property type="entry name" value="Flp_Fap"/>
</dbReference>
<keyword evidence="2" id="KW-1185">Reference proteome</keyword>
<gene>
    <name evidence="1" type="ORF">BXY41_104159</name>
</gene>
<reference evidence="1 2" key="1">
    <citation type="submission" date="2018-02" db="EMBL/GenBank/DDBJ databases">
        <title>Genomic Encyclopedia of Archaeal and Bacterial Type Strains, Phase II (KMG-II): from individual species to whole genera.</title>
        <authorList>
            <person name="Goeker M."/>
        </authorList>
    </citation>
    <scope>NUCLEOTIDE SEQUENCE [LARGE SCALE GENOMIC DNA]</scope>
    <source>
        <strain evidence="1 2">DSM 3808</strain>
    </source>
</reference>
<proteinExistence type="predicted"/>
<evidence type="ECO:0000313" key="1">
    <source>
        <dbReference type="EMBL" id="PPK81358.1"/>
    </source>
</evidence>